<dbReference type="Proteomes" id="UP000228621">
    <property type="component" value="Unassembled WGS sequence"/>
</dbReference>
<sequence>MKLKAISTLIIGLSMSFAAFAISIDEAKSQGLVGETTSGYLGVVKSGQGVQQLVDEINAKRKSKYAQLAKKNGITLEQVEALAAKKAYNKTQSGHFIQVNGRWVKK</sequence>
<dbReference type="EMBL" id="NKHF01000052">
    <property type="protein sequence ID" value="PCK31551.1"/>
    <property type="molecule type" value="Genomic_DNA"/>
</dbReference>
<dbReference type="InterPro" id="IPR008309">
    <property type="entry name" value="YdbL"/>
</dbReference>
<dbReference type="PIRSF" id="PIRSF025560">
    <property type="entry name" value="UCP025560"/>
    <property type="match status" value="1"/>
</dbReference>
<proteinExistence type="predicted"/>
<feature type="chain" id="PRO_5012585428" description="DUF1318 domain-containing protein" evidence="1">
    <location>
        <begin position="22"/>
        <end position="106"/>
    </location>
</feature>
<evidence type="ECO:0000313" key="2">
    <source>
        <dbReference type="EMBL" id="PCK31551.1"/>
    </source>
</evidence>
<evidence type="ECO:0008006" key="4">
    <source>
        <dbReference type="Google" id="ProtNLM"/>
    </source>
</evidence>
<gene>
    <name evidence="2" type="ORF">CEX98_11915</name>
</gene>
<keyword evidence="3" id="KW-1185">Reference proteome</keyword>
<dbReference type="Pfam" id="PF07027">
    <property type="entry name" value="DUF1318"/>
    <property type="match status" value="1"/>
</dbReference>
<evidence type="ECO:0000313" key="3">
    <source>
        <dbReference type="Proteomes" id="UP000228621"/>
    </source>
</evidence>
<comment type="caution">
    <text evidence="2">The sequence shown here is derived from an EMBL/GenBank/DDBJ whole genome shotgun (WGS) entry which is preliminary data.</text>
</comment>
<dbReference type="OrthoDB" id="9798130at2"/>
<accession>A0A2A5JQL0</accession>
<keyword evidence="1" id="KW-0732">Signal</keyword>
<organism evidence="2 3">
    <name type="scientific">Pseudoalteromonas piscicida</name>
    <dbReference type="NCBI Taxonomy" id="43662"/>
    <lineage>
        <taxon>Bacteria</taxon>
        <taxon>Pseudomonadati</taxon>
        <taxon>Pseudomonadota</taxon>
        <taxon>Gammaproteobacteria</taxon>
        <taxon>Alteromonadales</taxon>
        <taxon>Pseudoalteromonadaceae</taxon>
        <taxon>Pseudoalteromonas</taxon>
    </lineage>
</organism>
<evidence type="ECO:0000256" key="1">
    <source>
        <dbReference type="SAM" id="SignalP"/>
    </source>
</evidence>
<name>A0A2A5JQL0_PSEO7</name>
<dbReference type="RefSeq" id="WP_099642293.1">
    <property type="nucleotide sequence ID" value="NZ_JAQPZX010000029.1"/>
</dbReference>
<protein>
    <recommendedName>
        <fullName evidence="4">DUF1318 domain-containing protein</fullName>
    </recommendedName>
</protein>
<reference evidence="3" key="1">
    <citation type="journal article" date="2019" name="Genome Announc.">
        <title>Draft Genome Sequence of Pseudoalteromonas piscicida Strain 36Y ROTHPW, an Hypersaline Seawater Isolate from the South Coast of Sonora, Mexico.</title>
        <authorList>
            <person name="Sanchez-Diaz R."/>
            <person name="Molina-Garza Z.J."/>
            <person name="Cruz-Suarez L.E."/>
            <person name="Selvin J."/>
            <person name="Kiran G.S."/>
            <person name="Ibarra-Gamez J.C."/>
            <person name="Gomez-Gil B."/>
            <person name="Galaviz-Silva L."/>
        </authorList>
    </citation>
    <scope>NUCLEOTIDE SEQUENCE [LARGE SCALE GENOMIC DNA]</scope>
    <source>
        <strain evidence="3">36Y_RITHPW</strain>
    </source>
</reference>
<feature type="signal peptide" evidence="1">
    <location>
        <begin position="1"/>
        <end position="21"/>
    </location>
</feature>
<dbReference type="AlphaFoldDB" id="A0A2A5JQL0"/>